<comment type="similarity">
    <text evidence="2 8">Belongs to the YscJ lipoprotein family.</text>
</comment>
<proteinExistence type="inferred from homology"/>
<feature type="domain" description="Flagellar M-ring N-terminal" evidence="9">
    <location>
        <begin position="17"/>
        <end position="177"/>
    </location>
</feature>
<dbReference type="Proteomes" id="UP001199044">
    <property type="component" value="Unassembled WGS sequence"/>
</dbReference>
<keyword evidence="6 8" id="KW-0998">Cell outer membrane</keyword>
<evidence type="ECO:0000259" key="9">
    <source>
        <dbReference type="Pfam" id="PF01514"/>
    </source>
</evidence>
<reference evidence="11" key="1">
    <citation type="submission" date="2023-07" db="EMBL/GenBank/DDBJ databases">
        <title>Molecular identification of indigenous halophilic bacteria isolated from red sea cost, biodegradation of synthetic dyes and assessment of degraded metabolite toxicity.</title>
        <authorList>
            <person name="Chaieb K."/>
            <person name="Altayb H.N."/>
        </authorList>
    </citation>
    <scope>NUCLEOTIDE SEQUENCE [LARGE SCALE GENOMIC DNA]</scope>
    <source>
        <strain evidence="11">K20</strain>
    </source>
</reference>
<evidence type="ECO:0000313" key="10">
    <source>
        <dbReference type="EMBL" id="MCA2016941.1"/>
    </source>
</evidence>
<keyword evidence="7 8" id="KW-0449">Lipoprotein</keyword>
<keyword evidence="5 8" id="KW-0564">Palmitate</keyword>
<dbReference type="NCBIfam" id="TIGR02544">
    <property type="entry name" value="III_secr_YscJ"/>
    <property type="match status" value="1"/>
</dbReference>
<dbReference type="Gene3D" id="3.30.70.1530">
    <property type="entry name" value="Hypothetical protein rpa1041"/>
    <property type="match status" value="1"/>
</dbReference>
<evidence type="ECO:0000256" key="6">
    <source>
        <dbReference type="ARBA" id="ARBA00023237"/>
    </source>
</evidence>
<evidence type="ECO:0000256" key="1">
    <source>
        <dbReference type="ARBA" id="ARBA00004459"/>
    </source>
</evidence>
<keyword evidence="8" id="KW-1133">Transmembrane helix</keyword>
<dbReference type="PRINTS" id="PR01338">
    <property type="entry name" value="TYPE3OMKPROT"/>
</dbReference>
<dbReference type="Gene3D" id="3.30.300.30">
    <property type="match status" value="1"/>
</dbReference>
<comment type="subcellular location">
    <subcellularLocation>
        <location evidence="1">Cell outer membrane</location>
        <topology evidence="1">Lipid-anchor</topology>
    </subcellularLocation>
</comment>
<feature type="transmembrane region" description="Helical" evidence="8">
    <location>
        <begin position="213"/>
        <end position="236"/>
    </location>
</feature>
<keyword evidence="3 8" id="KW-0732">Signal</keyword>
<evidence type="ECO:0000256" key="2">
    <source>
        <dbReference type="ARBA" id="ARBA00009509"/>
    </source>
</evidence>
<dbReference type="EMBL" id="JAIWIU010000077">
    <property type="protein sequence ID" value="MCA2016941.1"/>
    <property type="molecule type" value="Genomic_DNA"/>
</dbReference>
<dbReference type="RefSeq" id="WP_068714615.1">
    <property type="nucleotide sequence ID" value="NZ_AP014635.1"/>
</dbReference>
<sequence>MYRWWIVLFVFVLAGCQQSVELHRNLSEKDANEVIAELAYRHIQAEKTLSKEGITVSVDAEDMARAVRILDAAGLPKKARSTLGDVFKKEGVISSPLEERARYIYALSQELESTISQIDGVVVARVHVVLPERVAPGEPVQPASASVFIKHRQGLDPDVIRPRILRLVRTSIPGLSDNPDELSVIFVPAAEYHEQQRLVNWGPFLLDERQVSYWQTLFIGAIVSFIVLICALVLWLKPEWRAALFHRQPKTNPTQTPQS</sequence>
<organism evidence="10 11">
    <name type="scientific">Vibrio tritonius</name>
    <dbReference type="NCBI Taxonomy" id="1435069"/>
    <lineage>
        <taxon>Bacteria</taxon>
        <taxon>Pseudomonadati</taxon>
        <taxon>Pseudomonadota</taxon>
        <taxon>Gammaproteobacteria</taxon>
        <taxon>Vibrionales</taxon>
        <taxon>Vibrionaceae</taxon>
        <taxon>Vibrio</taxon>
    </lineage>
</organism>
<dbReference type="InterPro" id="IPR003282">
    <property type="entry name" value="T3SS_SctJ"/>
</dbReference>
<evidence type="ECO:0000256" key="3">
    <source>
        <dbReference type="ARBA" id="ARBA00022729"/>
    </source>
</evidence>
<dbReference type="InterPro" id="IPR045851">
    <property type="entry name" value="AMP-bd_C_sf"/>
</dbReference>
<dbReference type="PANTHER" id="PTHR30046:SF2">
    <property type="entry name" value="YOP PROTEINS TRANSLOCATION LIPOPROTEIN J"/>
    <property type="match status" value="1"/>
</dbReference>
<keyword evidence="11" id="KW-1185">Reference proteome</keyword>
<dbReference type="Pfam" id="PF01514">
    <property type="entry name" value="YscJ_FliF"/>
    <property type="match status" value="1"/>
</dbReference>
<gene>
    <name evidence="10" type="primary">sctJ</name>
    <name evidence="10" type="ORF">LDJ79_12520</name>
</gene>
<name>A0ABS7YPY6_9VIBR</name>
<dbReference type="PANTHER" id="PTHR30046">
    <property type="entry name" value="FLAGELLAR M-RING PROTEIN"/>
    <property type="match status" value="1"/>
</dbReference>
<keyword evidence="8" id="KW-0812">Transmembrane</keyword>
<evidence type="ECO:0000256" key="4">
    <source>
        <dbReference type="ARBA" id="ARBA00023136"/>
    </source>
</evidence>
<dbReference type="InterPro" id="IPR043427">
    <property type="entry name" value="YscJ/FliF"/>
</dbReference>
<accession>A0ABS7YPY6</accession>
<evidence type="ECO:0000256" key="7">
    <source>
        <dbReference type="ARBA" id="ARBA00023288"/>
    </source>
</evidence>
<protein>
    <recommendedName>
        <fullName evidence="8">Lipoprotein</fullName>
    </recommendedName>
</protein>
<dbReference type="PROSITE" id="PS51257">
    <property type="entry name" value="PROKAR_LIPOPROTEIN"/>
    <property type="match status" value="1"/>
</dbReference>
<comment type="caution">
    <text evidence="10">The sequence shown here is derived from an EMBL/GenBank/DDBJ whole genome shotgun (WGS) entry which is preliminary data.</text>
</comment>
<keyword evidence="4 8" id="KW-0472">Membrane</keyword>
<dbReference type="InterPro" id="IPR006182">
    <property type="entry name" value="FliF_N_dom"/>
</dbReference>
<evidence type="ECO:0000256" key="8">
    <source>
        <dbReference type="RuleBase" id="RU364102"/>
    </source>
</evidence>
<evidence type="ECO:0000256" key="5">
    <source>
        <dbReference type="ARBA" id="ARBA00023139"/>
    </source>
</evidence>
<evidence type="ECO:0000313" key="11">
    <source>
        <dbReference type="Proteomes" id="UP001199044"/>
    </source>
</evidence>